<dbReference type="EMBL" id="CP096916">
    <property type="protein sequence ID" value="WBM38041.1"/>
    <property type="molecule type" value="Genomic_DNA"/>
</dbReference>
<sequence>MIIQYEVYSDKKEDVALVAKYWAKDEHGKFEHKVASLIPYGDITTTSKLTKYINTISKAWYEPFRCKRCEEHIRVWSRTTPLPRHNQTCDQCWQTLENERRYLLQKKAEEAQRRIDLITKENKHLRVDYTSVADDAALLLLALRKAVKPKFLWESFELNDCKGLAPTNIDVFMQITTKPSSFGQIKPSAKRRLFYFLGFSR</sequence>
<dbReference type="Proteomes" id="UP001211866">
    <property type="component" value="Chromosome"/>
</dbReference>
<organism evidence="1 2">
    <name type="scientific">Alcaligenes faecalis</name>
    <dbReference type="NCBI Taxonomy" id="511"/>
    <lineage>
        <taxon>Bacteria</taxon>
        <taxon>Pseudomonadati</taxon>
        <taxon>Pseudomonadota</taxon>
        <taxon>Betaproteobacteria</taxon>
        <taxon>Burkholderiales</taxon>
        <taxon>Alcaligenaceae</taxon>
        <taxon>Alcaligenes</taxon>
    </lineage>
</organism>
<keyword evidence="2" id="KW-1185">Reference proteome</keyword>
<gene>
    <name evidence="1" type="ORF">M2J83_19970</name>
</gene>
<name>A0ABY7N4D0_ALCFA</name>
<protein>
    <submittedName>
        <fullName evidence="1">Uncharacterized protein</fullName>
    </submittedName>
</protein>
<dbReference type="RefSeq" id="WP_270117732.1">
    <property type="nucleotide sequence ID" value="NZ_CP096916.1"/>
</dbReference>
<reference evidence="1 2" key="1">
    <citation type="submission" date="2022-05" db="EMBL/GenBank/DDBJ databases">
        <title>Complete sequence of strain NY11312.</title>
        <authorList>
            <person name="Zhou D."/>
        </authorList>
    </citation>
    <scope>NUCLEOTIDE SEQUENCE [LARGE SCALE GENOMIC DNA]</scope>
    <source>
        <strain evidence="1 2">NY11312</strain>
    </source>
</reference>
<proteinExistence type="predicted"/>
<accession>A0ABY7N4D0</accession>
<evidence type="ECO:0000313" key="1">
    <source>
        <dbReference type="EMBL" id="WBM38041.1"/>
    </source>
</evidence>
<evidence type="ECO:0000313" key="2">
    <source>
        <dbReference type="Proteomes" id="UP001211866"/>
    </source>
</evidence>